<comment type="caution">
    <text evidence="3">The sequence shown here is derived from an EMBL/GenBank/DDBJ whole genome shotgun (WGS) entry which is preliminary data.</text>
</comment>
<feature type="region of interest" description="Disordered" evidence="1">
    <location>
        <begin position="1"/>
        <end position="79"/>
    </location>
</feature>
<gene>
    <name evidence="3" type="ORF">BURMUCGD2_0686</name>
</gene>
<dbReference type="InterPro" id="IPR050678">
    <property type="entry name" value="DNA_Partitioning_ATPase"/>
</dbReference>
<feature type="compositionally biased region" description="Basic residues" evidence="1">
    <location>
        <begin position="70"/>
        <end position="79"/>
    </location>
</feature>
<evidence type="ECO:0000256" key="1">
    <source>
        <dbReference type="SAM" id="MobiDB-lite"/>
    </source>
</evidence>
<feature type="compositionally biased region" description="Pro residues" evidence="1">
    <location>
        <begin position="18"/>
        <end position="38"/>
    </location>
</feature>
<accession>B9BTY2</accession>
<feature type="compositionally biased region" description="Basic residues" evidence="1">
    <location>
        <begin position="1"/>
        <end position="17"/>
    </location>
</feature>
<feature type="compositionally biased region" description="Pro residues" evidence="1">
    <location>
        <begin position="60"/>
        <end position="69"/>
    </location>
</feature>
<dbReference type="PANTHER" id="PTHR13696:SF52">
    <property type="entry name" value="PARA FAMILY PROTEIN CT_582"/>
    <property type="match status" value="1"/>
</dbReference>
<evidence type="ECO:0000313" key="3">
    <source>
        <dbReference type="EMBL" id="EEE05900.1"/>
    </source>
</evidence>
<dbReference type="EMBL" id="ACFC01000008">
    <property type="protein sequence ID" value="EEE05900.1"/>
    <property type="molecule type" value="Genomic_DNA"/>
</dbReference>
<sequence>MQHDRRRVHQPRRRHQPHPAPRTPHPAPRTPHPAPRSPQPAARSPQPAARSPQPAARSPHPAPRTPHPAPRSRNRHNRVRMLSVSIARSTGDTMRRVVFNQKGGVGKSTIVCNLAAVSASEGLRTLVVDLDAQANSTRYLLGERATDAHPGVADFFDTALTFSFRPVDVASFIHPTPFAQLDVMPAHPDLDTLHGKLESRYKIYKLRDALNELHAYDAVYIDTPPALNFYTRSALIAVERCLIPFDCDDFSRRALYTLLENVKEIRQDHNAALEVEGIVINQFQPRASLPQRLVDELVEEGLPVLASRLSSSVKIRESHQQSTPLIHLEPTHKLAHEFRALHRELVG</sequence>
<dbReference type="Gene3D" id="3.40.50.300">
    <property type="entry name" value="P-loop containing nucleotide triphosphate hydrolases"/>
    <property type="match status" value="1"/>
</dbReference>
<dbReference type="SUPFAM" id="SSF52540">
    <property type="entry name" value="P-loop containing nucleoside triphosphate hydrolases"/>
    <property type="match status" value="1"/>
</dbReference>
<protein>
    <submittedName>
        <fullName evidence="3">Cobyrinic Acid a,c-diamide synthase</fullName>
    </submittedName>
</protein>
<feature type="compositionally biased region" description="Low complexity" evidence="1">
    <location>
        <begin position="39"/>
        <end position="59"/>
    </location>
</feature>
<evidence type="ECO:0000313" key="4">
    <source>
        <dbReference type="Proteomes" id="UP000004535"/>
    </source>
</evidence>
<dbReference type="InterPro" id="IPR027417">
    <property type="entry name" value="P-loop_NTPase"/>
</dbReference>
<name>B9BTY2_9BURK</name>
<dbReference type="Pfam" id="PF13614">
    <property type="entry name" value="AAA_31"/>
    <property type="match status" value="1"/>
</dbReference>
<dbReference type="AlphaFoldDB" id="B9BTY2"/>
<dbReference type="PANTHER" id="PTHR13696">
    <property type="entry name" value="P-LOOP CONTAINING NUCLEOSIDE TRIPHOSPHATE HYDROLASE"/>
    <property type="match status" value="1"/>
</dbReference>
<dbReference type="CDD" id="cd02042">
    <property type="entry name" value="ParAB_family"/>
    <property type="match status" value="1"/>
</dbReference>
<organism evidence="3 4">
    <name type="scientific">Burkholderia multivorans CGD2</name>
    <dbReference type="NCBI Taxonomy" id="513052"/>
    <lineage>
        <taxon>Bacteria</taxon>
        <taxon>Pseudomonadati</taxon>
        <taxon>Pseudomonadota</taxon>
        <taxon>Betaproteobacteria</taxon>
        <taxon>Burkholderiales</taxon>
        <taxon>Burkholderiaceae</taxon>
        <taxon>Burkholderia</taxon>
        <taxon>Burkholderia cepacia complex</taxon>
    </lineage>
</organism>
<dbReference type="Proteomes" id="UP000004535">
    <property type="component" value="Unassembled WGS sequence"/>
</dbReference>
<feature type="domain" description="AAA" evidence="2">
    <location>
        <begin position="98"/>
        <end position="274"/>
    </location>
</feature>
<reference evidence="3 4" key="1">
    <citation type="journal article" date="2012" name="J. Bacteriol.">
        <title>Draft Genome Sequence Determination for Cystic Fibrosis and Chronic Granulomatous Disease Burkholderia multivorans Isolates.</title>
        <authorList>
            <person name="Varga J.J."/>
            <person name="Losada L."/>
            <person name="Zelazny A.M."/>
            <person name="Brinkac L."/>
            <person name="Harkins D."/>
            <person name="Radune D."/>
            <person name="Hostetler J."/>
            <person name="Sampaio E.P."/>
            <person name="Ronning C.M."/>
            <person name="Nierman W.C."/>
            <person name="Greenberg D.E."/>
            <person name="Holland S.M."/>
            <person name="Goldberg J.B."/>
        </authorList>
    </citation>
    <scope>NUCLEOTIDE SEQUENCE [LARGE SCALE GENOMIC DNA]</scope>
    <source>
        <strain evidence="3 4">CGD2</strain>
    </source>
</reference>
<evidence type="ECO:0000259" key="2">
    <source>
        <dbReference type="Pfam" id="PF13614"/>
    </source>
</evidence>
<dbReference type="InterPro" id="IPR025669">
    <property type="entry name" value="AAA_dom"/>
</dbReference>
<proteinExistence type="predicted"/>